<evidence type="ECO:0000313" key="16">
    <source>
        <dbReference type="EMBL" id="AGF77843.1"/>
    </source>
</evidence>
<evidence type="ECO:0000256" key="8">
    <source>
        <dbReference type="ARBA" id="ARBA00022723"/>
    </source>
</evidence>
<dbReference type="NCBIfam" id="TIGR01583">
    <property type="entry name" value="formate-DH-gamm"/>
    <property type="match status" value="1"/>
</dbReference>
<dbReference type="GO" id="GO:0005886">
    <property type="term" value="C:plasma membrane"/>
    <property type="evidence" value="ECO:0007669"/>
    <property type="project" value="UniProtKB-SubCell"/>
</dbReference>
<dbReference type="AlphaFoldDB" id="M1P2Y2"/>
<evidence type="ECO:0000256" key="2">
    <source>
        <dbReference type="ARBA" id="ARBA00004651"/>
    </source>
</evidence>
<dbReference type="eggNOG" id="COG2864">
    <property type="taxonomic scope" value="Bacteria"/>
</dbReference>
<evidence type="ECO:0000259" key="15">
    <source>
        <dbReference type="Pfam" id="PF01292"/>
    </source>
</evidence>
<evidence type="ECO:0000256" key="4">
    <source>
        <dbReference type="ARBA" id="ARBA00022448"/>
    </source>
</evidence>
<comment type="subcellular location">
    <subcellularLocation>
        <location evidence="2">Cell membrane</location>
        <topology evidence="2">Multi-pass membrane protein</topology>
    </subcellularLocation>
</comment>
<keyword evidence="11" id="KW-0408">Iron</keyword>
<name>M1P2Y2_DESSD</name>
<keyword evidence="12 13" id="KW-0472">Membrane</keyword>
<organism evidence="16 17">
    <name type="scientific">Desulfocapsa sulfexigens (strain DSM 10523 / SB164P1)</name>
    <dbReference type="NCBI Taxonomy" id="1167006"/>
    <lineage>
        <taxon>Bacteria</taxon>
        <taxon>Pseudomonadati</taxon>
        <taxon>Thermodesulfobacteriota</taxon>
        <taxon>Desulfobulbia</taxon>
        <taxon>Desulfobulbales</taxon>
        <taxon>Desulfocapsaceae</taxon>
        <taxon>Desulfocapsa</taxon>
    </lineage>
</organism>
<gene>
    <name evidence="16" type="ordered locus">UWK_01280</name>
</gene>
<keyword evidence="10 13" id="KW-1133">Transmembrane helix</keyword>
<feature type="signal peptide" evidence="14">
    <location>
        <begin position="1"/>
        <end position="21"/>
    </location>
</feature>
<feature type="transmembrane region" description="Helical" evidence="13">
    <location>
        <begin position="239"/>
        <end position="263"/>
    </location>
</feature>
<feature type="transmembrane region" description="Helical" evidence="13">
    <location>
        <begin position="70"/>
        <end position="94"/>
    </location>
</feature>
<evidence type="ECO:0000256" key="13">
    <source>
        <dbReference type="SAM" id="Phobius"/>
    </source>
</evidence>
<accession>M1P2Y2</accession>
<evidence type="ECO:0000256" key="14">
    <source>
        <dbReference type="SAM" id="SignalP"/>
    </source>
</evidence>
<keyword evidence="4" id="KW-0813">Transport</keyword>
<feature type="transmembrane region" description="Helical" evidence="13">
    <location>
        <begin position="146"/>
        <end position="167"/>
    </location>
</feature>
<dbReference type="Pfam" id="PF01292">
    <property type="entry name" value="Ni_hydr_CYTB"/>
    <property type="match status" value="1"/>
</dbReference>
<dbReference type="GO" id="GO:0015944">
    <property type="term" value="P:formate oxidation"/>
    <property type="evidence" value="ECO:0007669"/>
    <property type="project" value="TreeGrafter"/>
</dbReference>
<feature type="chain" id="PRO_5004016024" evidence="14">
    <location>
        <begin position="22"/>
        <end position="289"/>
    </location>
</feature>
<keyword evidence="6" id="KW-0349">Heme</keyword>
<dbReference type="GO" id="GO:0009055">
    <property type="term" value="F:electron transfer activity"/>
    <property type="evidence" value="ECO:0007669"/>
    <property type="project" value="InterPro"/>
</dbReference>
<dbReference type="Proteomes" id="UP000011721">
    <property type="component" value="Chromosome"/>
</dbReference>
<feature type="transmembrane region" description="Helical" evidence="13">
    <location>
        <begin position="206"/>
        <end position="227"/>
    </location>
</feature>
<dbReference type="InterPro" id="IPR006471">
    <property type="entry name" value="Formate_DH_gsu"/>
</dbReference>
<dbReference type="InterPro" id="IPR011577">
    <property type="entry name" value="Cyt_b561_bac/Ni-Hgenase"/>
</dbReference>
<keyword evidence="14" id="KW-0732">Signal</keyword>
<dbReference type="GO" id="GO:0009326">
    <property type="term" value="C:formate dehydrogenase complex"/>
    <property type="evidence" value="ECO:0007669"/>
    <property type="project" value="InterPro"/>
</dbReference>
<evidence type="ECO:0000256" key="3">
    <source>
        <dbReference type="ARBA" id="ARBA00010747"/>
    </source>
</evidence>
<dbReference type="KEGG" id="dsf:UWK_01280"/>
<sequence>MKKIILPGCILFLTMAGLAIAQSSGQLPKAVGSEPLLTVAYQQINANFTGEWQQYGQLFTNLQQFLFPRLFLLVITIVPVIFFFHYIAIGPMVFDHSGKQVYCYNLFVRIVHWCAALSFSLLVITGLMIIYASLLGGGAIGIMARTIHLLSAVVFAGFAVFMFLVWIKDMLPALYDLKWMIIMGGYLSKEKKPVPAGKFNAGQKMWFWLATLGGAVMAVTGYFLYSFPANIDTLRLSAVIHNFLGAAMIAMFIIHVYMSMAAIKGALGSMISGYKAEAELKILHSKFKY</sequence>
<reference evidence="17" key="1">
    <citation type="journal article" date="2013" name="Stand. Genomic Sci.">
        <title>Complete genome sequence of Desulfocapsa sulfexigens, a marine deltaproteobacterium specialized in disproportionating inorganic sulfur compounds.</title>
        <authorList>
            <person name="Finster K.W."/>
            <person name="Kjeldsen K.U."/>
            <person name="Kube M."/>
            <person name="Reinhardt R."/>
            <person name="Mussmann M."/>
            <person name="Amann R."/>
            <person name="Schreiber L."/>
        </authorList>
    </citation>
    <scope>NUCLEOTIDE SEQUENCE [LARGE SCALE GENOMIC DNA]</scope>
    <source>
        <strain evidence="17">DSM 10523 / SB164P1</strain>
    </source>
</reference>
<evidence type="ECO:0000256" key="7">
    <source>
        <dbReference type="ARBA" id="ARBA00022692"/>
    </source>
</evidence>
<dbReference type="PANTHER" id="PTHR30074:SF6">
    <property type="entry name" value="FORMATE DEHYDROGENASE GAMMA SUBUNIT"/>
    <property type="match status" value="1"/>
</dbReference>
<evidence type="ECO:0000313" key="17">
    <source>
        <dbReference type="Proteomes" id="UP000011721"/>
    </source>
</evidence>
<evidence type="ECO:0000256" key="9">
    <source>
        <dbReference type="ARBA" id="ARBA00022982"/>
    </source>
</evidence>
<evidence type="ECO:0000256" key="5">
    <source>
        <dbReference type="ARBA" id="ARBA00022475"/>
    </source>
</evidence>
<protein>
    <submittedName>
        <fullName evidence="16">Formate dehydrogenase, gamma subunit</fullName>
    </submittedName>
</protein>
<dbReference type="EMBL" id="CP003985">
    <property type="protein sequence ID" value="AGF77843.1"/>
    <property type="molecule type" value="Genomic_DNA"/>
</dbReference>
<dbReference type="InterPro" id="IPR016174">
    <property type="entry name" value="Di-haem_cyt_TM"/>
</dbReference>
<dbReference type="PANTHER" id="PTHR30074">
    <property type="entry name" value="FORMATE DEHYDROGENASE, NITRATE-INDUCIBLE, CYTOCHROME B556 FDN SUBUNIT"/>
    <property type="match status" value="1"/>
</dbReference>
<evidence type="ECO:0000256" key="6">
    <source>
        <dbReference type="ARBA" id="ARBA00022617"/>
    </source>
</evidence>
<dbReference type="SUPFAM" id="SSF81342">
    <property type="entry name" value="Transmembrane di-heme cytochromes"/>
    <property type="match status" value="1"/>
</dbReference>
<evidence type="ECO:0000256" key="11">
    <source>
        <dbReference type="ARBA" id="ARBA00023004"/>
    </source>
</evidence>
<keyword evidence="7 13" id="KW-0812">Transmembrane</keyword>
<proteinExistence type="inferred from homology"/>
<keyword evidence="8" id="KW-0479">Metal-binding</keyword>
<comment type="similarity">
    <text evidence="3">Belongs to the formate dehydrogenase gamma subunit family.</text>
</comment>
<evidence type="ECO:0000256" key="12">
    <source>
        <dbReference type="ARBA" id="ARBA00023136"/>
    </source>
</evidence>
<dbReference type="GO" id="GO:0009061">
    <property type="term" value="P:anaerobic respiration"/>
    <property type="evidence" value="ECO:0007669"/>
    <property type="project" value="TreeGrafter"/>
</dbReference>
<feature type="transmembrane region" description="Helical" evidence="13">
    <location>
        <begin position="106"/>
        <end position="134"/>
    </location>
</feature>
<dbReference type="GO" id="GO:0036397">
    <property type="term" value="F:formate dehydrogenase (quinone) activity"/>
    <property type="evidence" value="ECO:0007669"/>
    <property type="project" value="TreeGrafter"/>
</dbReference>
<dbReference type="HOGENOM" id="CLU_047957_1_0_7"/>
<evidence type="ECO:0000256" key="1">
    <source>
        <dbReference type="ARBA" id="ARBA00001971"/>
    </source>
</evidence>
<dbReference type="RefSeq" id="WP_015403535.1">
    <property type="nucleotide sequence ID" value="NC_020304.1"/>
</dbReference>
<dbReference type="GO" id="GO:0008863">
    <property type="term" value="F:formate dehydrogenase (NAD+) activity"/>
    <property type="evidence" value="ECO:0007669"/>
    <property type="project" value="InterPro"/>
</dbReference>
<dbReference type="GO" id="GO:0046872">
    <property type="term" value="F:metal ion binding"/>
    <property type="evidence" value="ECO:0007669"/>
    <property type="project" value="UniProtKB-KW"/>
</dbReference>
<feature type="domain" description="Cytochrome b561 bacterial/Ni-hydrogenase" evidence="15">
    <location>
        <begin position="104"/>
        <end position="273"/>
    </location>
</feature>
<dbReference type="GO" id="GO:0022904">
    <property type="term" value="P:respiratory electron transport chain"/>
    <property type="evidence" value="ECO:0007669"/>
    <property type="project" value="InterPro"/>
</dbReference>
<keyword evidence="9" id="KW-0249">Electron transport</keyword>
<comment type="cofactor">
    <cofactor evidence="1">
        <name>heme</name>
        <dbReference type="ChEBI" id="CHEBI:30413"/>
    </cofactor>
</comment>
<evidence type="ECO:0000256" key="10">
    <source>
        <dbReference type="ARBA" id="ARBA00022989"/>
    </source>
</evidence>
<keyword evidence="17" id="KW-1185">Reference proteome</keyword>
<keyword evidence="5" id="KW-1003">Cell membrane</keyword>
<dbReference type="InterPro" id="IPR051817">
    <property type="entry name" value="FDH_cytochrome_b556_subunit"/>
</dbReference>
<dbReference type="Gene3D" id="1.20.950.20">
    <property type="entry name" value="Transmembrane di-heme cytochromes, Chain C"/>
    <property type="match status" value="1"/>
</dbReference>
<dbReference type="STRING" id="1167006.UWK_01280"/>